<dbReference type="AlphaFoldDB" id="A0A1I5QQQ8"/>
<organism evidence="1 2">
    <name type="scientific">Tranquillimonas alkanivorans</name>
    <dbReference type="NCBI Taxonomy" id="441119"/>
    <lineage>
        <taxon>Bacteria</taxon>
        <taxon>Pseudomonadati</taxon>
        <taxon>Pseudomonadota</taxon>
        <taxon>Alphaproteobacteria</taxon>
        <taxon>Rhodobacterales</taxon>
        <taxon>Roseobacteraceae</taxon>
        <taxon>Tranquillimonas</taxon>
    </lineage>
</organism>
<accession>A0A1I5QQQ8</accession>
<evidence type="ECO:0000313" key="2">
    <source>
        <dbReference type="Proteomes" id="UP000199356"/>
    </source>
</evidence>
<name>A0A1I5QQQ8_9RHOB</name>
<gene>
    <name evidence="1" type="ORF">SAMN04488047_10767</name>
</gene>
<dbReference type="EMBL" id="FOXA01000007">
    <property type="protein sequence ID" value="SFP48658.1"/>
    <property type="molecule type" value="Genomic_DNA"/>
</dbReference>
<dbReference type="Proteomes" id="UP000199356">
    <property type="component" value="Unassembled WGS sequence"/>
</dbReference>
<proteinExistence type="predicted"/>
<evidence type="ECO:0000313" key="1">
    <source>
        <dbReference type="EMBL" id="SFP48658.1"/>
    </source>
</evidence>
<reference evidence="1 2" key="1">
    <citation type="submission" date="2016-10" db="EMBL/GenBank/DDBJ databases">
        <authorList>
            <person name="de Groot N.N."/>
        </authorList>
    </citation>
    <scope>NUCLEOTIDE SEQUENCE [LARGE SCALE GENOMIC DNA]</scope>
    <source>
        <strain evidence="1 2">DSM 19547</strain>
    </source>
</reference>
<dbReference type="STRING" id="441119.SAMN04488047_10767"/>
<keyword evidence="2" id="KW-1185">Reference proteome</keyword>
<sequence length="71" mass="7957">MGDVICAARVLLGVPRRRWAWVLARMCAEARASGGSLMEAALRRETVAEPDLRCREYRRALVFVLLGLGRD</sequence>
<protein>
    <submittedName>
        <fullName evidence="1">Uncharacterized protein</fullName>
    </submittedName>
</protein>
<dbReference type="RefSeq" id="WP_093421305.1">
    <property type="nucleotide sequence ID" value="NZ_FOXA01000007.1"/>
</dbReference>